<sequence>MADLVRYEKHGILEGGYNKLYQVNAGKWISTEESQVADWYHMQTGIISQTICITTEAPLRAYKLFARVYSGKGDDLKISMYKMSIHIITKLKMVPQSNIMLQSSKHEGCYLIIDWMMPCVRPVENGHREGHP</sequence>
<dbReference type="InParanoid" id="A0A1E7EQ79"/>
<reference evidence="1 2" key="1">
    <citation type="submission" date="2016-09" db="EMBL/GenBank/DDBJ databases">
        <title>Extensive genetic diversity and differential bi-allelic expression allows diatom success in the polar Southern Ocean.</title>
        <authorList>
            <consortium name="DOE Joint Genome Institute"/>
            <person name="Mock T."/>
            <person name="Otillar R.P."/>
            <person name="Strauss J."/>
            <person name="Dupont C."/>
            <person name="Frickenhaus S."/>
            <person name="Maumus F."/>
            <person name="Mcmullan M."/>
            <person name="Sanges R."/>
            <person name="Schmutz J."/>
            <person name="Toseland A."/>
            <person name="Valas R."/>
            <person name="Veluchamy A."/>
            <person name="Ward B.J."/>
            <person name="Allen A."/>
            <person name="Barry K."/>
            <person name="Falciatore A."/>
            <person name="Ferrante M."/>
            <person name="Fortunato A.E."/>
            <person name="Gloeckner G."/>
            <person name="Gruber A."/>
            <person name="Hipkin R."/>
            <person name="Janech M."/>
            <person name="Kroth P."/>
            <person name="Leese F."/>
            <person name="Lindquist E."/>
            <person name="Lyon B.R."/>
            <person name="Martin J."/>
            <person name="Mayer C."/>
            <person name="Parker M."/>
            <person name="Quesneville H."/>
            <person name="Raymond J."/>
            <person name="Uhlig C."/>
            <person name="Valentin K.U."/>
            <person name="Worden A.Z."/>
            <person name="Armbrust E.V."/>
            <person name="Bowler C."/>
            <person name="Green B."/>
            <person name="Moulton V."/>
            <person name="Van Oosterhout C."/>
            <person name="Grigoriev I."/>
        </authorList>
    </citation>
    <scope>NUCLEOTIDE SEQUENCE [LARGE SCALE GENOMIC DNA]</scope>
    <source>
        <strain evidence="1 2">CCMP1102</strain>
    </source>
</reference>
<organism evidence="1 2">
    <name type="scientific">Fragilariopsis cylindrus CCMP1102</name>
    <dbReference type="NCBI Taxonomy" id="635003"/>
    <lineage>
        <taxon>Eukaryota</taxon>
        <taxon>Sar</taxon>
        <taxon>Stramenopiles</taxon>
        <taxon>Ochrophyta</taxon>
        <taxon>Bacillariophyta</taxon>
        <taxon>Bacillariophyceae</taxon>
        <taxon>Bacillariophycidae</taxon>
        <taxon>Bacillariales</taxon>
        <taxon>Bacillariaceae</taxon>
        <taxon>Fragilariopsis</taxon>
    </lineage>
</organism>
<evidence type="ECO:0000313" key="2">
    <source>
        <dbReference type="Proteomes" id="UP000095751"/>
    </source>
</evidence>
<keyword evidence="2" id="KW-1185">Reference proteome</keyword>
<name>A0A1E7EQ79_9STRA</name>
<dbReference type="EMBL" id="KV784382">
    <property type="protein sequence ID" value="OEU08122.1"/>
    <property type="molecule type" value="Genomic_DNA"/>
</dbReference>
<accession>A0A1E7EQ79</accession>
<gene>
    <name evidence="1" type="ORF">FRACYDRAFT_250346</name>
</gene>
<dbReference type="KEGG" id="fcy:FRACYDRAFT_250346"/>
<evidence type="ECO:0000313" key="1">
    <source>
        <dbReference type="EMBL" id="OEU08122.1"/>
    </source>
</evidence>
<proteinExistence type="predicted"/>
<dbReference type="Proteomes" id="UP000095751">
    <property type="component" value="Unassembled WGS sequence"/>
</dbReference>
<protein>
    <submittedName>
        <fullName evidence="1">Uncharacterized protein</fullName>
    </submittedName>
</protein>
<dbReference type="AlphaFoldDB" id="A0A1E7EQ79"/>